<accession>A0A4P9XGD7</accession>
<dbReference type="InterPro" id="IPR027268">
    <property type="entry name" value="Peptidase_M4/M1_CTD_sf"/>
</dbReference>
<dbReference type="PANTHER" id="PTHR45726:SF3">
    <property type="entry name" value="LEUKOTRIENE A-4 HYDROLASE"/>
    <property type="match status" value="1"/>
</dbReference>
<dbReference type="SMART" id="SM01263">
    <property type="entry name" value="Leuk-A4-hydro_C"/>
    <property type="match status" value="1"/>
</dbReference>
<dbReference type="PANTHER" id="PTHR45726">
    <property type="entry name" value="LEUKOTRIENE A-4 HYDROLASE"/>
    <property type="match status" value="1"/>
</dbReference>
<dbReference type="GO" id="GO:0004301">
    <property type="term" value="F:epoxide hydrolase activity"/>
    <property type="evidence" value="ECO:0007669"/>
    <property type="project" value="TreeGrafter"/>
</dbReference>
<dbReference type="InterPro" id="IPR014782">
    <property type="entry name" value="Peptidase_M1_dom"/>
</dbReference>
<keyword evidence="5 7" id="KW-0862">Zinc</keyword>
<dbReference type="FunFam" id="1.10.390.10:FF:000003">
    <property type="entry name" value="Leukotriene A(4) hydrolase"/>
    <property type="match status" value="1"/>
</dbReference>
<dbReference type="GO" id="GO:0006508">
    <property type="term" value="P:proteolysis"/>
    <property type="evidence" value="ECO:0007669"/>
    <property type="project" value="UniProtKB-KW"/>
</dbReference>
<reference evidence="10" key="1">
    <citation type="journal article" date="2018" name="Nat. Microbiol.">
        <title>Leveraging single-cell genomics to expand the fungal tree of life.</title>
        <authorList>
            <person name="Ahrendt S.R."/>
            <person name="Quandt C.A."/>
            <person name="Ciobanu D."/>
            <person name="Clum A."/>
            <person name="Salamov A."/>
            <person name="Andreopoulos B."/>
            <person name="Cheng J.F."/>
            <person name="Woyke T."/>
            <person name="Pelin A."/>
            <person name="Henrissat B."/>
            <person name="Reynolds N.K."/>
            <person name="Benny G.L."/>
            <person name="Smith M.E."/>
            <person name="James T.Y."/>
            <person name="Grigoriev I.V."/>
        </authorList>
    </citation>
    <scope>NUCLEOTIDE SEQUENCE [LARGE SCALE GENOMIC DNA]</scope>
    <source>
        <strain evidence="10">RSA 1356</strain>
    </source>
</reference>
<dbReference type="InterPro" id="IPR016024">
    <property type="entry name" value="ARM-type_fold"/>
</dbReference>
<evidence type="ECO:0000313" key="10">
    <source>
        <dbReference type="Proteomes" id="UP000271241"/>
    </source>
</evidence>
<dbReference type="Pfam" id="PF01433">
    <property type="entry name" value="Peptidase_M1"/>
    <property type="match status" value="1"/>
</dbReference>
<evidence type="ECO:0000256" key="4">
    <source>
        <dbReference type="ARBA" id="ARBA00022801"/>
    </source>
</evidence>
<proteinExistence type="inferred from homology"/>
<gene>
    <name evidence="9" type="ORF">THASP1DRAFT_33517</name>
</gene>
<dbReference type="AlphaFoldDB" id="A0A4P9XGD7"/>
<dbReference type="GO" id="GO:0008237">
    <property type="term" value="F:metallopeptidase activity"/>
    <property type="evidence" value="ECO:0007669"/>
    <property type="project" value="UniProtKB-KW"/>
</dbReference>
<keyword evidence="3 7" id="KW-0479">Metal-binding</keyword>
<keyword evidence="6" id="KW-0482">Metalloprotease</keyword>
<organism evidence="9 10">
    <name type="scientific">Thamnocephalis sphaerospora</name>
    <dbReference type="NCBI Taxonomy" id="78915"/>
    <lineage>
        <taxon>Eukaryota</taxon>
        <taxon>Fungi</taxon>
        <taxon>Fungi incertae sedis</taxon>
        <taxon>Zoopagomycota</taxon>
        <taxon>Zoopagomycotina</taxon>
        <taxon>Zoopagomycetes</taxon>
        <taxon>Zoopagales</taxon>
        <taxon>Sigmoideomycetaceae</taxon>
        <taxon>Thamnocephalis</taxon>
    </lineage>
</organism>
<dbReference type="Proteomes" id="UP000271241">
    <property type="component" value="Unassembled WGS sequence"/>
</dbReference>
<dbReference type="GO" id="GO:0005829">
    <property type="term" value="C:cytosol"/>
    <property type="evidence" value="ECO:0007669"/>
    <property type="project" value="TreeGrafter"/>
</dbReference>
<keyword evidence="10" id="KW-1185">Reference proteome</keyword>
<dbReference type="OrthoDB" id="79562at2759"/>
<keyword evidence="2" id="KW-0645">Protease</keyword>
<sequence length="312" mass="36068">MGNLVTTKNWEHFWLNEGWTMFIERKIIGRLHGEPARQFSSILGVKALEKDVNLFGPTHAYTALRPNLDGVDPDDVFSSVPYEKGYNLLYYLEQLLGGPAVFEPYMREHVQHFAGKSITTDEWKELLYSHMREHHGEAKVQLLDSVDWDAWLHAPGMPPVTNHYDTTLADACIKLATRWNTARDSDTLDFSSADIAEFSIDQKIVFLDLLADYDAFPVDKIAAMDELYSLTEVRNAEIRFGWQMLCLKAAYKPIYAHVAQFVTEQGRMKYVRPLYRELSKVDMAFACKVFLANRENYHPIAMRMIEKDLFQK</sequence>
<comment type="similarity">
    <text evidence="1">Belongs to the peptidase M1 family.</text>
</comment>
<dbReference type="GO" id="GO:0004177">
    <property type="term" value="F:aminopeptidase activity"/>
    <property type="evidence" value="ECO:0007669"/>
    <property type="project" value="TreeGrafter"/>
</dbReference>
<dbReference type="InterPro" id="IPR015211">
    <property type="entry name" value="Peptidase_M1_C"/>
</dbReference>
<comment type="cofactor">
    <cofactor evidence="7">
        <name>Zn(2+)</name>
        <dbReference type="ChEBI" id="CHEBI:29105"/>
    </cofactor>
    <text evidence="7">Binds 1 zinc ion per subunit.</text>
</comment>
<dbReference type="SUPFAM" id="SSF55486">
    <property type="entry name" value="Metalloproteases ('zincins'), catalytic domain"/>
    <property type="match status" value="1"/>
</dbReference>
<evidence type="ECO:0000259" key="8">
    <source>
        <dbReference type="SMART" id="SM01263"/>
    </source>
</evidence>
<protein>
    <recommendedName>
        <fullName evidence="8">Peptidase M1 leukotriene A4 hydrolase/aminopeptidase C-terminal domain-containing protein</fullName>
    </recommendedName>
</protein>
<dbReference type="Pfam" id="PF09127">
    <property type="entry name" value="Leuk-A4-hydro_C"/>
    <property type="match status" value="1"/>
</dbReference>
<dbReference type="FunFam" id="1.25.40.320:FF:000001">
    <property type="entry name" value="Leukotriene A(4) hydrolase"/>
    <property type="match status" value="1"/>
</dbReference>
<evidence type="ECO:0000256" key="7">
    <source>
        <dbReference type="PIRSR" id="PIRSR634015-3"/>
    </source>
</evidence>
<feature type="domain" description="Peptidase M1 leukotriene A4 hydrolase/aminopeptidase C-terminal" evidence="8">
    <location>
        <begin position="167"/>
        <end position="309"/>
    </location>
</feature>
<dbReference type="STRING" id="78915.A0A4P9XGD7"/>
<evidence type="ECO:0000313" key="9">
    <source>
        <dbReference type="EMBL" id="RKP04684.1"/>
    </source>
</evidence>
<dbReference type="InterPro" id="IPR034015">
    <property type="entry name" value="M1_LTA4H"/>
</dbReference>
<dbReference type="Gene3D" id="1.25.40.320">
    <property type="entry name" value="Peptidase M1, leukotriene A4 hydrolase/aminopeptidase C-terminal domain"/>
    <property type="match status" value="1"/>
</dbReference>
<dbReference type="GO" id="GO:0008270">
    <property type="term" value="F:zinc ion binding"/>
    <property type="evidence" value="ECO:0007669"/>
    <property type="project" value="InterPro"/>
</dbReference>
<dbReference type="InterPro" id="IPR038502">
    <property type="entry name" value="M1_LTA-4_hydro/amino_C_sf"/>
</dbReference>
<dbReference type="EMBL" id="KZ993532">
    <property type="protein sequence ID" value="RKP04684.1"/>
    <property type="molecule type" value="Genomic_DNA"/>
</dbReference>
<evidence type="ECO:0000256" key="5">
    <source>
        <dbReference type="ARBA" id="ARBA00022833"/>
    </source>
</evidence>
<evidence type="ECO:0000256" key="2">
    <source>
        <dbReference type="ARBA" id="ARBA00022670"/>
    </source>
</evidence>
<name>A0A4P9XGD7_9FUNG</name>
<evidence type="ECO:0000256" key="6">
    <source>
        <dbReference type="ARBA" id="ARBA00023049"/>
    </source>
</evidence>
<keyword evidence="4" id="KW-0378">Hydrolase</keyword>
<evidence type="ECO:0000256" key="3">
    <source>
        <dbReference type="ARBA" id="ARBA00022723"/>
    </source>
</evidence>
<feature type="binding site" evidence="7">
    <location>
        <position position="17"/>
    </location>
    <ligand>
        <name>Zn(2+)</name>
        <dbReference type="ChEBI" id="CHEBI:29105"/>
        <note>catalytic</note>
    </ligand>
</feature>
<dbReference type="SUPFAM" id="SSF48371">
    <property type="entry name" value="ARM repeat"/>
    <property type="match status" value="1"/>
</dbReference>
<dbReference type="Gene3D" id="1.10.390.10">
    <property type="entry name" value="Neutral Protease Domain 2"/>
    <property type="match status" value="1"/>
</dbReference>
<evidence type="ECO:0000256" key="1">
    <source>
        <dbReference type="ARBA" id="ARBA00010136"/>
    </source>
</evidence>